<name>A0A0D3IGU5_EMIH1</name>
<dbReference type="InterPro" id="IPR001179">
    <property type="entry name" value="PPIase_FKBP_dom"/>
</dbReference>
<evidence type="ECO:0000256" key="3">
    <source>
        <dbReference type="ARBA" id="ARBA00023110"/>
    </source>
</evidence>
<dbReference type="PANTHER" id="PTHR43811:SF19">
    <property type="entry name" value="39 KDA FK506-BINDING NUCLEAR PROTEIN"/>
    <property type="match status" value="1"/>
</dbReference>
<dbReference type="GeneID" id="17256597"/>
<dbReference type="AlphaFoldDB" id="A0A0D3IGU5"/>
<keyword evidence="8" id="KW-1185">Reference proteome</keyword>
<dbReference type="Gene3D" id="3.10.50.40">
    <property type="match status" value="1"/>
</dbReference>
<accession>A0A0D3IGU5</accession>
<reference evidence="7" key="2">
    <citation type="submission" date="2024-10" db="UniProtKB">
        <authorList>
            <consortium name="EnsemblProtists"/>
        </authorList>
    </citation>
    <scope>IDENTIFICATION</scope>
</reference>
<dbReference type="GO" id="GO:0003755">
    <property type="term" value="F:peptidyl-prolyl cis-trans isomerase activity"/>
    <property type="evidence" value="ECO:0007669"/>
    <property type="project" value="UniProtKB-KW"/>
</dbReference>
<organism evidence="7 8">
    <name type="scientific">Emiliania huxleyi (strain CCMP1516)</name>
    <dbReference type="NCBI Taxonomy" id="280463"/>
    <lineage>
        <taxon>Eukaryota</taxon>
        <taxon>Haptista</taxon>
        <taxon>Haptophyta</taxon>
        <taxon>Prymnesiophyceae</taxon>
        <taxon>Isochrysidales</taxon>
        <taxon>Noelaerhabdaceae</taxon>
        <taxon>Emiliania</taxon>
    </lineage>
</organism>
<evidence type="ECO:0000256" key="4">
    <source>
        <dbReference type="ARBA" id="ARBA00023235"/>
    </source>
</evidence>
<evidence type="ECO:0000256" key="1">
    <source>
        <dbReference type="ARBA" id="ARBA00000971"/>
    </source>
</evidence>
<dbReference type="HOGENOM" id="CLU_013615_12_0_1"/>
<dbReference type="STRING" id="2903.R1D7S6"/>
<keyword evidence="4 5" id="KW-0413">Isomerase</keyword>
<feature type="domain" description="PPIase FKBP-type" evidence="6">
    <location>
        <begin position="21"/>
        <end position="117"/>
    </location>
</feature>
<evidence type="ECO:0000313" key="8">
    <source>
        <dbReference type="Proteomes" id="UP000013827"/>
    </source>
</evidence>
<dbReference type="PROSITE" id="PS50059">
    <property type="entry name" value="FKBP_PPIASE"/>
    <property type="match status" value="1"/>
</dbReference>
<dbReference type="PANTHER" id="PTHR43811">
    <property type="entry name" value="FKBP-TYPE PEPTIDYL-PROLYL CIS-TRANS ISOMERASE FKPA"/>
    <property type="match status" value="1"/>
</dbReference>
<evidence type="ECO:0000256" key="5">
    <source>
        <dbReference type="PROSITE-ProRule" id="PRU00277"/>
    </source>
</evidence>
<dbReference type="eggNOG" id="KOG0543">
    <property type="taxonomic scope" value="Eukaryota"/>
</dbReference>
<dbReference type="RefSeq" id="XP_005762909.1">
    <property type="nucleotide sequence ID" value="XM_005762852.1"/>
</dbReference>
<proteinExistence type="predicted"/>
<sequence length="117" mass="13008">TAPGFKYKFLREGGGEKPQPFQKVFVHYTGYLTDGTRFDTSYKPSYKADLKGAEEPFGFRLNKGKVISGWEGIVSGMTVGQRVVVYIPPEYAYGEQGAGSKIPPNSPLVFYMELVKL</sequence>
<dbReference type="PaxDb" id="2903-EOD10480"/>
<evidence type="ECO:0000259" key="6">
    <source>
        <dbReference type="PROSITE" id="PS50059"/>
    </source>
</evidence>
<dbReference type="KEGG" id="ehx:EMIHUDRAFT_57979"/>
<comment type="catalytic activity">
    <reaction evidence="1 5">
        <text>[protein]-peptidylproline (omega=180) = [protein]-peptidylproline (omega=0)</text>
        <dbReference type="Rhea" id="RHEA:16237"/>
        <dbReference type="Rhea" id="RHEA-COMP:10747"/>
        <dbReference type="Rhea" id="RHEA-COMP:10748"/>
        <dbReference type="ChEBI" id="CHEBI:83833"/>
        <dbReference type="ChEBI" id="CHEBI:83834"/>
        <dbReference type="EC" id="5.2.1.8"/>
    </reaction>
</comment>
<evidence type="ECO:0000256" key="2">
    <source>
        <dbReference type="ARBA" id="ARBA00013194"/>
    </source>
</evidence>
<dbReference type="SUPFAM" id="SSF54534">
    <property type="entry name" value="FKBP-like"/>
    <property type="match status" value="1"/>
</dbReference>
<dbReference type="Proteomes" id="UP000013827">
    <property type="component" value="Unassembled WGS sequence"/>
</dbReference>
<dbReference type="EC" id="5.2.1.8" evidence="2 5"/>
<protein>
    <recommendedName>
        <fullName evidence="2 5">peptidylprolyl isomerase</fullName>
        <ecNumber evidence="2 5">5.2.1.8</ecNumber>
    </recommendedName>
</protein>
<keyword evidence="3 5" id="KW-0697">Rotamase</keyword>
<evidence type="ECO:0000313" key="7">
    <source>
        <dbReference type="EnsemblProtists" id="EOD10480"/>
    </source>
</evidence>
<dbReference type="Pfam" id="PF00254">
    <property type="entry name" value="FKBP_C"/>
    <property type="match status" value="1"/>
</dbReference>
<dbReference type="EnsemblProtists" id="EOD10480">
    <property type="protein sequence ID" value="EOD10480"/>
    <property type="gene ID" value="EMIHUDRAFT_57979"/>
</dbReference>
<dbReference type="InterPro" id="IPR046357">
    <property type="entry name" value="PPIase_dom_sf"/>
</dbReference>
<reference evidence="8" key="1">
    <citation type="journal article" date="2013" name="Nature">
        <title>Pan genome of the phytoplankton Emiliania underpins its global distribution.</title>
        <authorList>
            <person name="Read B.A."/>
            <person name="Kegel J."/>
            <person name="Klute M.J."/>
            <person name="Kuo A."/>
            <person name="Lefebvre S.C."/>
            <person name="Maumus F."/>
            <person name="Mayer C."/>
            <person name="Miller J."/>
            <person name="Monier A."/>
            <person name="Salamov A."/>
            <person name="Young J."/>
            <person name="Aguilar M."/>
            <person name="Claverie J.M."/>
            <person name="Frickenhaus S."/>
            <person name="Gonzalez K."/>
            <person name="Herman E.K."/>
            <person name="Lin Y.C."/>
            <person name="Napier J."/>
            <person name="Ogata H."/>
            <person name="Sarno A.F."/>
            <person name="Shmutz J."/>
            <person name="Schroeder D."/>
            <person name="de Vargas C."/>
            <person name="Verret F."/>
            <person name="von Dassow P."/>
            <person name="Valentin K."/>
            <person name="Van de Peer Y."/>
            <person name="Wheeler G."/>
            <person name="Dacks J.B."/>
            <person name="Delwiche C.F."/>
            <person name="Dyhrman S.T."/>
            <person name="Glockner G."/>
            <person name="John U."/>
            <person name="Richards T."/>
            <person name="Worden A.Z."/>
            <person name="Zhang X."/>
            <person name="Grigoriev I.V."/>
            <person name="Allen A.E."/>
            <person name="Bidle K."/>
            <person name="Borodovsky M."/>
            <person name="Bowler C."/>
            <person name="Brownlee C."/>
            <person name="Cock J.M."/>
            <person name="Elias M."/>
            <person name="Gladyshev V.N."/>
            <person name="Groth M."/>
            <person name="Guda C."/>
            <person name="Hadaegh A."/>
            <person name="Iglesias-Rodriguez M.D."/>
            <person name="Jenkins J."/>
            <person name="Jones B.M."/>
            <person name="Lawson T."/>
            <person name="Leese F."/>
            <person name="Lindquist E."/>
            <person name="Lobanov A."/>
            <person name="Lomsadze A."/>
            <person name="Malik S.B."/>
            <person name="Marsh M.E."/>
            <person name="Mackinder L."/>
            <person name="Mock T."/>
            <person name="Mueller-Roeber B."/>
            <person name="Pagarete A."/>
            <person name="Parker M."/>
            <person name="Probert I."/>
            <person name="Quesneville H."/>
            <person name="Raines C."/>
            <person name="Rensing S.A."/>
            <person name="Riano-Pachon D.M."/>
            <person name="Richier S."/>
            <person name="Rokitta S."/>
            <person name="Shiraiwa Y."/>
            <person name="Soanes D.M."/>
            <person name="van der Giezen M."/>
            <person name="Wahlund T.M."/>
            <person name="Williams B."/>
            <person name="Wilson W."/>
            <person name="Wolfe G."/>
            <person name="Wurch L.L."/>
        </authorList>
    </citation>
    <scope>NUCLEOTIDE SEQUENCE</scope>
</reference>